<dbReference type="AlphaFoldDB" id="A0A951PMI7"/>
<reference evidence="1" key="2">
    <citation type="journal article" date="2022" name="Microbiol. Resour. Announc.">
        <title>Metagenome Sequencing to Explore Phylogenomics of Terrestrial Cyanobacteria.</title>
        <authorList>
            <person name="Ward R.D."/>
            <person name="Stajich J.E."/>
            <person name="Johansen J.R."/>
            <person name="Huntemann M."/>
            <person name="Clum A."/>
            <person name="Foster B."/>
            <person name="Foster B."/>
            <person name="Roux S."/>
            <person name="Palaniappan K."/>
            <person name="Varghese N."/>
            <person name="Mukherjee S."/>
            <person name="Reddy T.B.K."/>
            <person name="Daum C."/>
            <person name="Copeland A."/>
            <person name="Chen I.A."/>
            <person name="Ivanova N.N."/>
            <person name="Kyrpides N.C."/>
            <person name="Shapiro N."/>
            <person name="Eloe-Fadrosh E.A."/>
            <person name="Pietrasiak N."/>
        </authorList>
    </citation>
    <scope>NUCLEOTIDE SEQUENCE</scope>
    <source>
        <strain evidence="1">CPER-KK1</strain>
    </source>
</reference>
<evidence type="ECO:0000313" key="2">
    <source>
        <dbReference type="Proteomes" id="UP000753908"/>
    </source>
</evidence>
<name>A0A951PMI7_9CYAN</name>
<sequence>MSETIETSDLMAEKFTLTYYYVSPQDSKRIEDFKNCSGDSEKTLVTQYVRGWLSRNRDYYLELARIDANARAIPFREWGETVVEEGIEALPEYKQEIKDIPLNPLRDVALSPDAIRKGINYIALGRQNLALLRVGILYDRDNAIGFVSRIVREHLARNWDKLYAHQVEAEDFENWK</sequence>
<proteinExistence type="predicted"/>
<comment type="caution">
    <text evidence="1">The sequence shown here is derived from an EMBL/GenBank/DDBJ whole genome shotgun (WGS) entry which is preliminary data.</text>
</comment>
<evidence type="ECO:0000313" key="1">
    <source>
        <dbReference type="EMBL" id="MBW4546337.1"/>
    </source>
</evidence>
<protein>
    <submittedName>
        <fullName evidence="1">Uncharacterized protein</fullName>
    </submittedName>
</protein>
<dbReference type="Proteomes" id="UP000753908">
    <property type="component" value="Unassembled WGS sequence"/>
</dbReference>
<gene>
    <name evidence="1" type="ORF">KME25_18105</name>
</gene>
<reference evidence="1" key="1">
    <citation type="submission" date="2021-05" db="EMBL/GenBank/DDBJ databases">
        <authorList>
            <person name="Pietrasiak N."/>
            <person name="Ward R."/>
            <person name="Stajich J.E."/>
            <person name="Kurbessoian T."/>
        </authorList>
    </citation>
    <scope>NUCLEOTIDE SEQUENCE</scope>
    <source>
        <strain evidence="1">CPER-KK1</strain>
    </source>
</reference>
<accession>A0A951PMI7</accession>
<organism evidence="1 2">
    <name type="scientific">Symplocastrum torsivum CPER-KK1</name>
    <dbReference type="NCBI Taxonomy" id="450513"/>
    <lineage>
        <taxon>Bacteria</taxon>
        <taxon>Bacillati</taxon>
        <taxon>Cyanobacteriota</taxon>
        <taxon>Cyanophyceae</taxon>
        <taxon>Oscillatoriophycideae</taxon>
        <taxon>Oscillatoriales</taxon>
        <taxon>Microcoleaceae</taxon>
        <taxon>Symplocastrum</taxon>
    </lineage>
</organism>
<dbReference type="EMBL" id="JAHHIF010000024">
    <property type="protein sequence ID" value="MBW4546337.1"/>
    <property type="molecule type" value="Genomic_DNA"/>
</dbReference>